<dbReference type="EMBL" id="JABFUD020000003">
    <property type="protein sequence ID" value="KAI5082027.1"/>
    <property type="molecule type" value="Genomic_DNA"/>
</dbReference>
<feature type="region of interest" description="Disordered" evidence="1">
    <location>
        <begin position="234"/>
        <end position="285"/>
    </location>
</feature>
<feature type="region of interest" description="Disordered" evidence="1">
    <location>
        <begin position="404"/>
        <end position="435"/>
    </location>
</feature>
<feature type="compositionally biased region" description="Basic and acidic residues" evidence="1">
    <location>
        <begin position="355"/>
        <end position="374"/>
    </location>
</feature>
<keyword evidence="3" id="KW-1185">Reference proteome</keyword>
<accession>A0A9D4ZQF8</accession>
<evidence type="ECO:0000313" key="3">
    <source>
        <dbReference type="Proteomes" id="UP000886520"/>
    </source>
</evidence>
<gene>
    <name evidence="2" type="ORF">GOP47_0001770</name>
</gene>
<evidence type="ECO:0000313" key="2">
    <source>
        <dbReference type="EMBL" id="KAI5082027.1"/>
    </source>
</evidence>
<organism evidence="2 3">
    <name type="scientific">Adiantum capillus-veneris</name>
    <name type="common">Maidenhair fern</name>
    <dbReference type="NCBI Taxonomy" id="13818"/>
    <lineage>
        <taxon>Eukaryota</taxon>
        <taxon>Viridiplantae</taxon>
        <taxon>Streptophyta</taxon>
        <taxon>Embryophyta</taxon>
        <taxon>Tracheophyta</taxon>
        <taxon>Polypodiopsida</taxon>
        <taxon>Polypodiidae</taxon>
        <taxon>Polypodiales</taxon>
        <taxon>Pteridineae</taxon>
        <taxon>Pteridaceae</taxon>
        <taxon>Vittarioideae</taxon>
        <taxon>Adiantum</taxon>
    </lineage>
</organism>
<evidence type="ECO:0000256" key="1">
    <source>
        <dbReference type="SAM" id="MobiDB-lite"/>
    </source>
</evidence>
<sequence>MHEEEKEDVKSSQDKLEVVGKAMVEVVQEEASQGVWQSCPTDCVEEWQCIPEDDVVVDEVLEEQAKVIEQSDLISHEVVEEEASQAAVDEDWHGESGMECMPCHLKDPQKRSEVSAKTPDYLDVYAKGDTIQHQGKSMLFFAGRYYKQCIYHPDQYRVLYSNYGEVGKWFAKVDSIGDLRNNLERKSQVMSIIGDNIGKLKDIVIDGASYPWKEEDIYLWCIKSLAAKRKYTKRKAHQSTSSSSGSTAINNDLHDKDVGMQHGESNDLDKDDSPNKMVENAHDDNALAKLTDMDTIVVIENKMEKEAPANEDVEVYIPEIPWQNNDEENDAYEEYQRFISDGSFGVALEEKKSYESSHGVDHNHVENKKMKDNTSSEFCDSNVDLLSRKSVRKRKAMSKLQELLKKKEKASKVSNNKKKKELSSGSREESIIDESSVLEKKARELCSFQGHEDEEPVLKAGRYRDKVSVCVIGGMKRMSRQ</sequence>
<dbReference type="Proteomes" id="UP000886520">
    <property type="component" value="Chromosome 2"/>
</dbReference>
<proteinExistence type="predicted"/>
<protein>
    <submittedName>
        <fullName evidence="2">Uncharacterized protein</fullName>
    </submittedName>
</protein>
<dbReference type="AlphaFoldDB" id="A0A9D4ZQF8"/>
<feature type="region of interest" description="Disordered" evidence="1">
    <location>
        <begin position="355"/>
        <end position="376"/>
    </location>
</feature>
<reference evidence="2" key="1">
    <citation type="submission" date="2021-01" db="EMBL/GenBank/DDBJ databases">
        <title>Adiantum capillus-veneris genome.</title>
        <authorList>
            <person name="Fang Y."/>
            <person name="Liao Q."/>
        </authorList>
    </citation>
    <scope>NUCLEOTIDE SEQUENCE</scope>
    <source>
        <strain evidence="2">H3</strain>
        <tissue evidence="2">Leaf</tissue>
    </source>
</reference>
<comment type="caution">
    <text evidence="2">The sequence shown here is derived from an EMBL/GenBank/DDBJ whole genome shotgun (WGS) entry which is preliminary data.</text>
</comment>
<name>A0A9D4ZQF8_ADICA</name>
<feature type="compositionally biased region" description="Basic and acidic residues" evidence="1">
    <location>
        <begin position="252"/>
        <end position="285"/>
    </location>
</feature>